<evidence type="ECO:0000259" key="5">
    <source>
        <dbReference type="PROSITE" id="PS51352"/>
    </source>
</evidence>
<dbReference type="InterPro" id="IPR050620">
    <property type="entry name" value="Thioredoxin_H-type-like"/>
</dbReference>
<dbReference type="CDD" id="cd02947">
    <property type="entry name" value="TRX_family"/>
    <property type="match status" value="1"/>
</dbReference>
<accession>A0A8T3APV0</accession>
<evidence type="ECO:0000256" key="3">
    <source>
        <dbReference type="ARBA" id="ARBA00023284"/>
    </source>
</evidence>
<dbReference type="FunFam" id="3.40.30.10:FF:000245">
    <property type="entry name" value="Thioredoxin"/>
    <property type="match status" value="1"/>
</dbReference>
<dbReference type="AlphaFoldDB" id="A0A8T3APV0"/>
<feature type="region of interest" description="Disordered" evidence="4">
    <location>
        <begin position="155"/>
        <end position="184"/>
    </location>
</feature>
<keyword evidence="3" id="KW-0676">Redox-active center</keyword>
<dbReference type="PROSITE" id="PS00194">
    <property type="entry name" value="THIOREDOXIN_1"/>
    <property type="match status" value="1"/>
</dbReference>
<reference evidence="6" key="1">
    <citation type="journal article" date="2022" name="Front. Genet.">
        <title>Chromosome-Scale Assembly of the Dendrobium nobile Genome Provides Insights Into the Molecular Mechanism of the Biosynthesis of the Medicinal Active Ingredient of Dendrobium.</title>
        <authorList>
            <person name="Xu Q."/>
            <person name="Niu S.-C."/>
            <person name="Li K.-L."/>
            <person name="Zheng P.-J."/>
            <person name="Zhang X.-J."/>
            <person name="Jia Y."/>
            <person name="Liu Y."/>
            <person name="Niu Y.-X."/>
            <person name="Yu L.-H."/>
            <person name="Chen D.-F."/>
            <person name="Zhang G.-Q."/>
        </authorList>
    </citation>
    <scope>NUCLEOTIDE SEQUENCE</scope>
    <source>
        <tissue evidence="6">Leaf</tissue>
    </source>
</reference>
<dbReference type="InterPro" id="IPR036249">
    <property type="entry name" value="Thioredoxin-like_sf"/>
</dbReference>
<evidence type="ECO:0000313" key="6">
    <source>
        <dbReference type="EMBL" id="KAI0498088.1"/>
    </source>
</evidence>
<protein>
    <recommendedName>
        <fullName evidence="5">Thioredoxin domain-containing protein</fullName>
    </recommendedName>
</protein>
<organism evidence="6 7">
    <name type="scientific">Dendrobium nobile</name>
    <name type="common">Orchid</name>
    <dbReference type="NCBI Taxonomy" id="94219"/>
    <lineage>
        <taxon>Eukaryota</taxon>
        <taxon>Viridiplantae</taxon>
        <taxon>Streptophyta</taxon>
        <taxon>Embryophyta</taxon>
        <taxon>Tracheophyta</taxon>
        <taxon>Spermatophyta</taxon>
        <taxon>Magnoliopsida</taxon>
        <taxon>Liliopsida</taxon>
        <taxon>Asparagales</taxon>
        <taxon>Orchidaceae</taxon>
        <taxon>Epidendroideae</taxon>
        <taxon>Malaxideae</taxon>
        <taxon>Dendrobiinae</taxon>
        <taxon>Dendrobium</taxon>
    </lineage>
</organism>
<dbReference type="EMBL" id="JAGYWB010000015">
    <property type="protein sequence ID" value="KAI0498088.1"/>
    <property type="molecule type" value="Genomic_DNA"/>
</dbReference>
<evidence type="ECO:0000256" key="1">
    <source>
        <dbReference type="ARBA" id="ARBA00022982"/>
    </source>
</evidence>
<dbReference type="Pfam" id="PF00085">
    <property type="entry name" value="Thioredoxin"/>
    <property type="match status" value="1"/>
</dbReference>
<dbReference type="InterPro" id="IPR017937">
    <property type="entry name" value="Thioredoxin_CS"/>
</dbReference>
<dbReference type="Proteomes" id="UP000829196">
    <property type="component" value="Unassembled WGS sequence"/>
</dbReference>
<dbReference type="PROSITE" id="PS51352">
    <property type="entry name" value="THIOREDOXIN_2"/>
    <property type="match status" value="1"/>
</dbReference>
<dbReference type="OrthoDB" id="2121326at2759"/>
<keyword evidence="2" id="KW-1015">Disulfide bond</keyword>
<dbReference type="InterPro" id="IPR013766">
    <property type="entry name" value="Thioredoxin_domain"/>
</dbReference>
<feature type="domain" description="Thioredoxin" evidence="5">
    <location>
        <begin position="230"/>
        <end position="354"/>
    </location>
</feature>
<proteinExistence type="predicted"/>
<gene>
    <name evidence="6" type="ORF">KFK09_021329</name>
</gene>
<sequence>MQSVKHPFFEALLVVVKKTQQLKGLASLGGPSEVLRYLEIRASGSGLAELRVSGGGLASGGGPTELQALGGGPAELRALNGGLAELHASDGGPAKLQALGGGPTKLKVLGGGPAELKASRDGPAELRVSSGGSAELRVSSGGLVELRASGGGLAELRASSGGPTELRASGGWSGGTPGSGRGGKEARAISDLFPFSLGFGGPFSREMRGNWRPFYLDIIFKVLMGNCLRPSRNGSDKDSKLNFSGGNVHVIGSGEEWDAKISEANKEGKIVVANFSAAWCGPCKMITSYYTELSLKYPQLVFLTVDVDELMDLSSSLDIRATPTFFFMKDGQQIDKLVGANKPELEKKILALAESSKSSSF</sequence>
<dbReference type="PANTHER" id="PTHR10438">
    <property type="entry name" value="THIOREDOXIN"/>
    <property type="match status" value="1"/>
</dbReference>
<evidence type="ECO:0000256" key="4">
    <source>
        <dbReference type="SAM" id="MobiDB-lite"/>
    </source>
</evidence>
<name>A0A8T3APV0_DENNO</name>
<evidence type="ECO:0000256" key="2">
    <source>
        <dbReference type="ARBA" id="ARBA00023157"/>
    </source>
</evidence>
<dbReference type="SMR" id="A0A8T3APV0"/>
<keyword evidence="1" id="KW-0249">Electron transport</keyword>
<feature type="compositionally biased region" description="Gly residues" evidence="4">
    <location>
        <begin position="171"/>
        <end position="181"/>
    </location>
</feature>
<evidence type="ECO:0000313" key="7">
    <source>
        <dbReference type="Proteomes" id="UP000829196"/>
    </source>
</evidence>
<keyword evidence="7" id="KW-1185">Reference proteome</keyword>
<dbReference type="SUPFAM" id="SSF52833">
    <property type="entry name" value="Thioredoxin-like"/>
    <property type="match status" value="1"/>
</dbReference>
<dbReference type="PANTHER" id="PTHR10438:SF434">
    <property type="entry name" value="THIOREDOXIN H9"/>
    <property type="match status" value="1"/>
</dbReference>
<comment type="caution">
    <text evidence="6">The sequence shown here is derived from an EMBL/GenBank/DDBJ whole genome shotgun (WGS) entry which is preliminary data.</text>
</comment>
<dbReference type="Gene3D" id="3.40.30.10">
    <property type="entry name" value="Glutaredoxin"/>
    <property type="match status" value="1"/>
</dbReference>
<keyword evidence="1" id="KW-0813">Transport</keyword>